<dbReference type="Proteomes" id="UP000594638">
    <property type="component" value="Unassembled WGS sequence"/>
</dbReference>
<feature type="region of interest" description="Disordered" evidence="1">
    <location>
        <begin position="64"/>
        <end position="89"/>
    </location>
</feature>
<dbReference type="Gramene" id="OE9A117353T1">
    <property type="protein sequence ID" value="OE9A117353C1"/>
    <property type="gene ID" value="OE9A117353"/>
</dbReference>
<dbReference type="PANTHER" id="PTHR34121">
    <property type="entry name" value="MYOSIN-11"/>
    <property type="match status" value="1"/>
</dbReference>
<dbReference type="PANTHER" id="PTHR34121:SF8">
    <property type="match status" value="1"/>
</dbReference>
<keyword evidence="3" id="KW-1185">Reference proteome</keyword>
<evidence type="ECO:0000313" key="3">
    <source>
        <dbReference type="Proteomes" id="UP000594638"/>
    </source>
</evidence>
<name>A0A8S0SXN3_OLEEU</name>
<evidence type="ECO:0000256" key="1">
    <source>
        <dbReference type="SAM" id="MobiDB-lite"/>
    </source>
</evidence>
<dbReference type="AlphaFoldDB" id="A0A8S0SXN3"/>
<dbReference type="EMBL" id="CACTIH010005540">
    <property type="protein sequence ID" value="CAA2997009.1"/>
    <property type="molecule type" value="Genomic_DNA"/>
</dbReference>
<comment type="caution">
    <text evidence="2">The sequence shown here is derived from an EMBL/GenBank/DDBJ whole genome shotgun (WGS) entry which is preliminary data.</text>
</comment>
<reference evidence="2 3" key="1">
    <citation type="submission" date="2019-12" db="EMBL/GenBank/DDBJ databases">
        <authorList>
            <person name="Alioto T."/>
            <person name="Alioto T."/>
            <person name="Gomez Garrido J."/>
        </authorList>
    </citation>
    <scope>NUCLEOTIDE SEQUENCE [LARGE SCALE GENOMIC DNA]</scope>
</reference>
<gene>
    <name evidence="2" type="ORF">OLEA9_A117353</name>
</gene>
<sequence length="89" mass="9855">MTPFSNRPANGGAKLLQDRVAARNFLNFKLALKRLEEVSVFVPGGVQLLRRWLVALKEIERPQESANTEHLDMSNVSNESPAKPTVVGV</sequence>
<protein>
    <submittedName>
        <fullName evidence="2">Uncharacterized protein</fullName>
    </submittedName>
</protein>
<proteinExistence type="predicted"/>
<evidence type="ECO:0000313" key="2">
    <source>
        <dbReference type="EMBL" id="CAA2997009.1"/>
    </source>
</evidence>
<organism evidence="2 3">
    <name type="scientific">Olea europaea subsp. europaea</name>
    <dbReference type="NCBI Taxonomy" id="158383"/>
    <lineage>
        <taxon>Eukaryota</taxon>
        <taxon>Viridiplantae</taxon>
        <taxon>Streptophyta</taxon>
        <taxon>Embryophyta</taxon>
        <taxon>Tracheophyta</taxon>
        <taxon>Spermatophyta</taxon>
        <taxon>Magnoliopsida</taxon>
        <taxon>eudicotyledons</taxon>
        <taxon>Gunneridae</taxon>
        <taxon>Pentapetalae</taxon>
        <taxon>asterids</taxon>
        <taxon>lamiids</taxon>
        <taxon>Lamiales</taxon>
        <taxon>Oleaceae</taxon>
        <taxon>Oleeae</taxon>
        <taxon>Olea</taxon>
    </lineage>
</organism>
<dbReference type="OrthoDB" id="2019255at2759"/>
<accession>A0A8S0SXN3</accession>